<keyword evidence="6" id="KW-0472">Membrane</keyword>
<name>A0A9D9NM15_9BACT</name>
<gene>
    <name evidence="8" type="ORF">IAB80_07410</name>
</gene>
<dbReference type="Proteomes" id="UP000823771">
    <property type="component" value="Unassembled WGS sequence"/>
</dbReference>
<protein>
    <submittedName>
        <fullName evidence="8">TolC family protein</fullName>
    </submittedName>
</protein>
<dbReference type="GO" id="GO:1990281">
    <property type="term" value="C:efflux pump complex"/>
    <property type="evidence" value="ECO:0007669"/>
    <property type="project" value="TreeGrafter"/>
</dbReference>
<dbReference type="Pfam" id="PF02321">
    <property type="entry name" value="OEP"/>
    <property type="match status" value="2"/>
</dbReference>
<evidence type="ECO:0000256" key="4">
    <source>
        <dbReference type="ARBA" id="ARBA00022452"/>
    </source>
</evidence>
<dbReference type="EMBL" id="JADILZ010000067">
    <property type="protein sequence ID" value="MBO8478699.1"/>
    <property type="molecule type" value="Genomic_DNA"/>
</dbReference>
<dbReference type="GO" id="GO:0015288">
    <property type="term" value="F:porin activity"/>
    <property type="evidence" value="ECO:0007669"/>
    <property type="project" value="TreeGrafter"/>
</dbReference>
<evidence type="ECO:0000313" key="8">
    <source>
        <dbReference type="EMBL" id="MBO8478699.1"/>
    </source>
</evidence>
<proteinExistence type="inferred from homology"/>
<evidence type="ECO:0000313" key="9">
    <source>
        <dbReference type="Proteomes" id="UP000823771"/>
    </source>
</evidence>
<dbReference type="InterPro" id="IPR051906">
    <property type="entry name" value="TolC-like"/>
</dbReference>
<keyword evidence="5" id="KW-0812">Transmembrane</keyword>
<dbReference type="PANTHER" id="PTHR30026">
    <property type="entry name" value="OUTER MEMBRANE PROTEIN TOLC"/>
    <property type="match status" value="1"/>
</dbReference>
<evidence type="ECO:0000256" key="7">
    <source>
        <dbReference type="ARBA" id="ARBA00023237"/>
    </source>
</evidence>
<dbReference type="SUPFAM" id="SSF56954">
    <property type="entry name" value="Outer membrane efflux proteins (OEP)"/>
    <property type="match status" value="1"/>
</dbReference>
<dbReference type="GO" id="GO:0015562">
    <property type="term" value="F:efflux transmembrane transporter activity"/>
    <property type="evidence" value="ECO:0007669"/>
    <property type="project" value="InterPro"/>
</dbReference>
<comment type="subcellular location">
    <subcellularLocation>
        <location evidence="1">Cell outer membrane</location>
    </subcellularLocation>
</comment>
<evidence type="ECO:0000256" key="2">
    <source>
        <dbReference type="ARBA" id="ARBA00007613"/>
    </source>
</evidence>
<keyword evidence="4" id="KW-1134">Transmembrane beta strand</keyword>
<sequence>MKTCRILQQIIIAAALWTGTAVTSSGQTSQDGVMTLKDCMAYAISNSTKIRIQQATNDDNQINRRDAILSTFTPTVSAQGHVYYNFGRTIDPESNTYISTTSFNNAYSVSAGIDLFNGFEAVNNMKITRTAKAMGISQEQQTEDEICLATIEAYYNVVYYTKLSGILEDQVATARESLHQTRRQEELGQKGYADVVQMEADLADKEYNLITARNSLEDAYITLKDVMFWPITDPLVIDTSAADDGYETGMLDDLTGADEIIENAKHSLPSISIAKGTMDNARLELRTARWQLAPALSLYGGWSTSYYTYPGQAGYAADRFWNQFRNNGGEYIQLSLSIPIFNRLSRHSNIARKKNAYRRATAEYDQKVREVEAEVLRAIKDRDGAQSAYFQAEKRAGVQEEAYRLNKRKFELDMISPIEYKTASETYLQAKAEKLNALLKYYLKKHVVSYYNGIPYMDQF</sequence>
<evidence type="ECO:0000256" key="6">
    <source>
        <dbReference type="ARBA" id="ARBA00023136"/>
    </source>
</evidence>
<dbReference type="AlphaFoldDB" id="A0A9D9NM15"/>
<evidence type="ECO:0000256" key="3">
    <source>
        <dbReference type="ARBA" id="ARBA00022448"/>
    </source>
</evidence>
<comment type="caution">
    <text evidence="8">The sequence shown here is derived from an EMBL/GenBank/DDBJ whole genome shotgun (WGS) entry which is preliminary data.</text>
</comment>
<comment type="similarity">
    <text evidence="2">Belongs to the outer membrane factor (OMF) (TC 1.B.17) family.</text>
</comment>
<dbReference type="GO" id="GO:0009279">
    <property type="term" value="C:cell outer membrane"/>
    <property type="evidence" value="ECO:0007669"/>
    <property type="project" value="UniProtKB-SubCell"/>
</dbReference>
<reference evidence="8" key="2">
    <citation type="journal article" date="2021" name="PeerJ">
        <title>Extensive microbial diversity within the chicken gut microbiome revealed by metagenomics and culture.</title>
        <authorList>
            <person name="Gilroy R."/>
            <person name="Ravi A."/>
            <person name="Getino M."/>
            <person name="Pursley I."/>
            <person name="Horton D.L."/>
            <person name="Alikhan N.F."/>
            <person name="Baker D."/>
            <person name="Gharbi K."/>
            <person name="Hall N."/>
            <person name="Watson M."/>
            <person name="Adriaenssens E.M."/>
            <person name="Foster-Nyarko E."/>
            <person name="Jarju S."/>
            <person name="Secka A."/>
            <person name="Antonio M."/>
            <person name="Oren A."/>
            <person name="Chaudhuri R.R."/>
            <person name="La Ragione R."/>
            <person name="Hildebrand F."/>
            <person name="Pallen M.J."/>
        </authorList>
    </citation>
    <scope>NUCLEOTIDE SEQUENCE</scope>
    <source>
        <strain evidence="8">2478</strain>
    </source>
</reference>
<dbReference type="PANTHER" id="PTHR30026:SF20">
    <property type="entry name" value="OUTER MEMBRANE PROTEIN TOLC"/>
    <property type="match status" value="1"/>
</dbReference>
<keyword evidence="7" id="KW-0998">Cell outer membrane</keyword>
<dbReference type="InterPro" id="IPR003423">
    <property type="entry name" value="OMP_efflux"/>
</dbReference>
<organism evidence="8 9">
    <name type="scientific">Candidatus Cryptobacteroides excrementipullorum</name>
    <dbReference type="NCBI Taxonomy" id="2840761"/>
    <lineage>
        <taxon>Bacteria</taxon>
        <taxon>Pseudomonadati</taxon>
        <taxon>Bacteroidota</taxon>
        <taxon>Bacteroidia</taxon>
        <taxon>Bacteroidales</taxon>
        <taxon>Candidatus Cryptobacteroides</taxon>
    </lineage>
</organism>
<evidence type="ECO:0000256" key="1">
    <source>
        <dbReference type="ARBA" id="ARBA00004442"/>
    </source>
</evidence>
<evidence type="ECO:0000256" key="5">
    <source>
        <dbReference type="ARBA" id="ARBA00022692"/>
    </source>
</evidence>
<accession>A0A9D9NM15</accession>
<keyword evidence="3" id="KW-0813">Transport</keyword>
<reference evidence="8" key="1">
    <citation type="submission" date="2020-10" db="EMBL/GenBank/DDBJ databases">
        <authorList>
            <person name="Gilroy R."/>
        </authorList>
    </citation>
    <scope>NUCLEOTIDE SEQUENCE</scope>
    <source>
        <strain evidence="8">2478</strain>
    </source>
</reference>
<dbReference type="Gene3D" id="1.20.1600.10">
    <property type="entry name" value="Outer membrane efflux proteins (OEP)"/>
    <property type="match status" value="1"/>
</dbReference>